<accession>A0A8H4R8L1</accession>
<sequence length="114" mass="12340">MILQRRDDGIRAILLDADTREVIVLAQRAHDDLRPSESVLDYLDVGERALEDADVRLSVDVREEADELGFGAHVYLQLQRVRLCLRGELANDNPAGLACGSEDGDGAGVGGGCH</sequence>
<organism evidence="1 2">
    <name type="scientific">Cudoniella acicularis</name>
    <dbReference type="NCBI Taxonomy" id="354080"/>
    <lineage>
        <taxon>Eukaryota</taxon>
        <taxon>Fungi</taxon>
        <taxon>Dikarya</taxon>
        <taxon>Ascomycota</taxon>
        <taxon>Pezizomycotina</taxon>
        <taxon>Leotiomycetes</taxon>
        <taxon>Helotiales</taxon>
        <taxon>Tricladiaceae</taxon>
        <taxon>Cudoniella</taxon>
    </lineage>
</organism>
<evidence type="ECO:0000313" key="2">
    <source>
        <dbReference type="Proteomes" id="UP000566819"/>
    </source>
</evidence>
<proteinExistence type="predicted"/>
<dbReference type="AlphaFoldDB" id="A0A8H4R8L1"/>
<gene>
    <name evidence="1" type="ORF">G7Y89_g12757</name>
</gene>
<evidence type="ECO:0000313" key="1">
    <source>
        <dbReference type="EMBL" id="KAF4625412.1"/>
    </source>
</evidence>
<dbReference type="Proteomes" id="UP000566819">
    <property type="component" value="Unassembled WGS sequence"/>
</dbReference>
<reference evidence="1 2" key="1">
    <citation type="submission" date="2020-03" db="EMBL/GenBank/DDBJ databases">
        <title>Draft Genome Sequence of Cudoniella acicularis.</title>
        <authorList>
            <person name="Buettner E."/>
            <person name="Kellner H."/>
        </authorList>
    </citation>
    <scope>NUCLEOTIDE SEQUENCE [LARGE SCALE GENOMIC DNA]</scope>
    <source>
        <strain evidence="1 2">DSM 108380</strain>
    </source>
</reference>
<protein>
    <submittedName>
        <fullName evidence="1">Uncharacterized protein</fullName>
    </submittedName>
</protein>
<name>A0A8H4R8L1_9HELO</name>
<keyword evidence="2" id="KW-1185">Reference proteome</keyword>
<dbReference type="EMBL" id="JAAMPI010001385">
    <property type="protein sequence ID" value="KAF4625412.1"/>
    <property type="molecule type" value="Genomic_DNA"/>
</dbReference>
<comment type="caution">
    <text evidence="1">The sequence shown here is derived from an EMBL/GenBank/DDBJ whole genome shotgun (WGS) entry which is preliminary data.</text>
</comment>